<organism evidence="2 3">
    <name type="scientific">Neoaquamicrobium sediminum</name>
    <dbReference type="NCBI Taxonomy" id="1849104"/>
    <lineage>
        <taxon>Bacteria</taxon>
        <taxon>Pseudomonadati</taxon>
        <taxon>Pseudomonadota</taxon>
        <taxon>Alphaproteobacteria</taxon>
        <taxon>Hyphomicrobiales</taxon>
        <taxon>Phyllobacteriaceae</taxon>
        <taxon>Neoaquamicrobium</taxon>
    </lineage>
</organism>
<evidence type="ECO:0000313" key="3">
    <source>
        <dbReference type="Proteomes" id="UP001559025"/>
    </source>
</evidence>
<accession>A0ABV3WQ36</accession>
<dbReference type="InterPro" id="IPR013901">
    <property type="entry name" value="Anthrone_oxy"/>
</dbReference>
<dbReference type="RefSeq" id="WP_368802051.1">
    <property type="nucleotide sequence ID" value="NZ_JAZHFV010000002.1"/>
</dbReference>
<evidence type="ECO:0000256" key="1">
    <source>
        <dbReference type="SAM" id="Phobius"/>
    </source>
</evidence>
<protein>
    <submittedName>
        <fullName evidence="2">Anthrone oxygenase family protein</fullName>
    </submittedName>
</protein>
<feature type="transmembrane region" description="Helical" evidence="1">
    <location>
        <begin position="87"/>
        <end position="106"/>
    </location>
</feature>
<gene>
    <name evidence="2" type="ORF">V1479_05575</name>
</gene>
<dbReference type="EMBL" id="JAZHFV010000002">
    <property type="protein sequence ID" value="MEX4006765.1"/>
    <property type="molecule type" value="Genomic_DNA"/>
</dbReference>
<name>A0ABV3WQ36_9HYPH</name>
<keyword evidence="3" id="KW-1185">Reference proteome</keyword>
<keyword evidence="1" id="KW-0472">Membrane</keyword>
<keyword evidence="1" id="KW-1133">Transmembrane helix</keyword>
<reference evidence="2 3" key="1">
    <citation type="submission" date="2024-01" db="EMBL/GenBank/DDBJ databases">
        <title>New evidence supports the origin of RcGTA from prophage.</title>
        <authorList>
            <person name="Xu Y."/>
            <person name="Liu B."/>
            <person name="Chen F."/>
        </authorList>
    </citation>
    <scope>NUCLEOTIDE SEQUENCE [LARGE SCALE GENOMIC DNA]</scope>
    <source>
        <strain evidence="2 3">CBW1107-2</strain>
    </source>
</reference>
<feature type="transmembrane region" description="Helical" evidence="1">
    <location>
        <begin position="52"/>
        <end position="81"/>
    </location>
</feature>
<evidence type="ECO:0000313" key="2">
    <source>
        <dbReference type="EMBL" id="MEX4006765.1"/>
    </source>
</evidence>
<comment type="caution">
    <text evidence="2">The sequence shown here is derived from an EMBL/GenBank/DDBJ whole genome shotgun (WGS) entry which is preliminary data.</text>
</comment>
<dbReference type="Proteomes" id="UP001559025">
    <property type="component" value="Unassembled WGS sequence"/>
</dbReference>
<proteinExistence type="predicted"/>
<feature type="transmembrane region" description="Helical" evidence="1">
    <location>
        <begin position="6"/>
        <end position="31"/>
    </location>
</feature>
<dbReference type="Pfam" id="PF08592">
    <property type="entry name" value="Anthrone_oxy"/>
    <property type="match status" value="1"/>
</dbReference>
<keyword evidence="1" id="KW-0812">Transmembrane</keyword>
<sequence>MSPIIYSTTVAAAVGAGLMGGFFFAFSNLVMPSLRRLTPQAGIEAMQVINEVVLNPIFFLGFFGTALLALVLVAVAAMNFAGSGMPWLLAAGIAYLAGVILVTVFFNVPMNNALAAVDPSSAAGAALWADYVDRWTMWNHVRTVGGLVSSGAFILAVRAAA</sequence>